<dbReference type="InParanoid" id="A0A0G4FD49"/>
<gene>
    <name evidence="8" type="ORF">Vbra_15025</name>
</gene>
<evidence type="ECO:0000313" key="8">
    <source>
        <dbReference type="EMBL" id="CEM10779.1"/>
    </source>
</evidence>
<feature type="region of interest" description="Disordered" evidence="6">
    <location>
        <begin position="250"/>
        <end position="298"/>
    </location>
</feature>
<dbReference type="OrthoDB" id="354906at2759"/>
<evidence type="ECO:0000256" key="4">
    <source>
        <dbReference type="ARBA" id="ARBA00023163"/>
    </source>
</evidence>
<keyword evidence="9" id="KW-1185">Reference proteome</keyword>
<evidence type="ECO:0000256" key="2">
    <source>
        <dbReference type="ARBA" id="ARBA00023015"/>
    </source>
</evidence>
<dbReference type="GO" id="GO:0003700">
    <property type="term" value="F:DNA-binding transcription factor activity"/>
    <property type="evidence" value="ECO:0007669"/>
    <property type="project" value="InterPro"/>
</dbReference>
<dbReference type="EMBL" id="CDMY01000405">
    <property type="protein sequence ID" value="CEM10779.1"/>
    <property type="molecule type" value="Genomic_DNA"/>
</dbReference>
<dbReference type="Proteomes" id="UP000041254">
    <property type="component" value="Unassembled WGS sequence"/>
</dbReference>
<dbReference type="Pfam" id="PF00847">
    <property type="entry name" value="AP2"/>
    <property type="match status" value="1"/>
</dbReference>
<feature type="region of interest" description="Disordered" evidence="6">
    <location>
        <begin position="368"/>
        <end position="496"/>
    </location>
</feature>
<evidence type="ECO:0000256" key="1">
    <source>
        <dbReference type="ARBA" id="ARBA00004123"/>
    </source>
</evidence>
<dbReference type="AlphaFoldDB" id="A0A0G4FD49"/>
<feature type="compositionally biased region" description="Basic and acidic residues" evidence="6">
    <location>
        <begin position="109"/>
        <end position="126"/>
    </location>
</feature>
<evidence type="ECO:0000259" key="7">
    <source>
        <dbReference type="Pfam" id="PF00847"/>
    </source>
</evidence>
<feature type="domain" description="AP2/ERF" evidence="7">
    <location>
        <begin position="202"/>
        <end position="250"/>
    </location>
</feature>
<dbReference type="GO" id="GO:0003677">
    <property type="term" value="F:DNA binding"/>
    <property type="evidence" value="ECO:0007669"/>
    <property type="project" value="UniProtKB-KW"/>
</dbReference>
<evidence type="ECO:0000256" key="5">
    <source>
        <dbReference type="ARBA" id="ARBA00023242"/>
    </source>
</evidence>
<dbReference type="VEuPathDB" id="CryptoDB:Vbra_15025"/>
<keyword evidence="2" id="KW-0805">Transcription regulation</keyword>
<protein>
    <recommendedName>
        <fullName evidence="7">AP2/ERF domain-containing protein</fullName>
    </recommendedName>
</protein>
<keyword evidence="5" id="KW-0539">Nucleus</keyword>
<organism evidence="8 9">
    <name type="scientific">Vitrella brassicaformis (strain CCMP3155)</name>
    <dbReference type="NCBI Taxonomy" id="1169540"/>
    <lineage>
        <taxon>Eukaryota</taxon>
        <taxon>Sar</taxon>
        <taxon>Alveolata</taxon>
        <taxon>Colpodellida</taxon>
        <taxon>Vitrellaceae</taxon>
        <taxon>Vitrella</taxon>
    </lineage>
</organism>
<name>A0A0G4FD49_VITBC</name>
<sequence>MYGPQDPNAHPFLAAISIPANLQLQFPQPQDATHTVMRGVHAANSYDSNAAAAVGACGRLQPDPMIFRPSTVDTHTEEGNHMSPHFCINGKKRSIAIAQLDPPIPAEEAAKEEAKRRVVMPKKESNNSKVPGRGRDAQRVHATRSSDQGGVCVGDGIGIGIAVSDGKGSGEGDEDWAFCGLQPHCHAAVDVPELEADLYTSSVDGVYFHQNQREWRAKYNQDGHRRMKTFSARKFGFQAAKDLAEAFAHEHRVPTRTKPPRAATVAPRKQPPPHAPHRRSESVKSVKVSARSVPPREREARLREAKGFLADWGVDPHVCDARLASGLFRRRVGVGNIGQSFGEKTLLRFDTELTFLDDLEDVVRASEEQQLHPATTEPLWDEEPASHNGVSPSSEEHGHDDGVSSTKISTKTHQTSLPMAPEPSKPQIVSSSPFAPPQDFFGLPHTNYRQQHHQQQRQEQQEQKGRVGKSKGKGKGKKRATQKKSKKGGGADEDVHMEDVGTHTSVLPPPLPPLLALPERREETGARKPNDTAVGLNPPLSVSLSLGMADPFAAFASAALCQEPPKHHHHHQQDTSVAPHQPLVQMQMVSSSSSHSGMPHVYAHQYHPYHPAPPLSMSPADPFAALSPYFIVPKTR</sequence>
<reference evidence="8 9" key="1">
    <citation type="submission" date="2014-11" db="EMBL/GenBank/DDBJ databases">
        <authorList>
            <person name="Zhu J."/>
            <person name="Qi W."/>
            <person name="Song R."/>
        </authorList>
    </citation>
    <scope>NUCLEOTIDE SEQUENCE [LARGE SCALE GENOMIC DNA]</scope>
</reference>
<feature type="compositionally biased region" description="Polar residues" evidence="6">
    <location>
        <begin position="403"/>
        <end position="417"/>
    </location>
</feature>
<evidence type="ECO:0000256" key="3">
    <source>
        <dbReference type="ARBA" id="ARBA00023125"/>
    </source>
</evidence>
<accession>A0A0G4FD49</accession>
<evidence type="ECO:0000256" key="6">
    <source>
        <dbReference type="SAM" id="MobiDB-lite"/>
    </source>
</evidence>
<comment type="subcellular location">
    <subcellularLocation>
        <location evidence="1">Nucleus</location>
    </subcellularLocation>
</comment>
<proteinExistence type="predicted"/>
<feature type="compositionally biased region" description="Basic residues" evidence="6">
    <location>
        <begin position="466"/>
        <end position="487"/>
    </location>
</feature>
<keyword evidence="3" id="KW-0238">DNA-binding</keyword>
<dbReference type="InterPro" id="IPR001471">
    <property type="entry name" value="AP2/ERF_dom"/>
</dbReference>
<dbReference type="Gene3D" id="1.20.5.2050">
    <property type="match status" value="1"/>
</dbReference>
<feature type="region of interest" description="Disordered" evidence="6">
    <location>
        <begin position="109"/>
        <end position="147"/>
    </location>
</feature>
<keyword evidence="4" id="KW-0804">Transcription</keyword>
<evidence type="ECO:0000313" key="9">
    <source>
        <dbReference type="Proteomes" id="UP000041254"/>
    </source>
</evidence>
<dbReference type="GO" id="GO:0005634">
    <property type="term" value="C:nucleus"/>
    <property type="evidence" value="ECO:0007669"/>
    <property type="project" value="UniProtKB-SubCell"/>
</dbReference>